<evidence type="ECO:0000256" key="7">
    <source>
        <dbReference type="ARBA" id="ARBA00023136"/>
    </source>
</evidence>
<evidence type="ECO:0000313" key="13">
    <source>
        <dbReference type="EMBL" id="GJM55499.1"/>
    </source>
</evidence>
<dbReference type="Pfam" id="PF04101">
    <property type="entry name" value="Glyco_tran_28_C"/>
    <property type="match status" value="1"/>
</dbReference>
<dbReference type="Gene3D" id="3.40.50.2000">
    <property type="entry name" value="Glycogen Phosphorylase B"/>
    <property type="match status" value="2"/>
</dbReference>
<proteinExistence type="inferred from homology"/>
<dbReference type="GO" id="GO:0051301">
    <property type="term" value="P:cell division"/>
    <property type="evidence" value="ECO:0007669"/>
    <property type="project" value="UniProtKB-KW"/>
</dbReference>
<accession>A0AAV5B412</accession>
<feature type="domain" description="Glycosyltransferase family 28 N-terminal" evidence="11">
    <location>
        <begin position="7"/>
        <end position="145"/>
    </location>
</feature>
<comment type="pathway">
    <text evidence="10">Cell wall biogenesis; peptidoglycan biosynthesis.</text>
</comment>
<evidence type="ECO:0000256" key="5">
    <source>
        <dbReference type="ARBA" id="ARBA00022960"/>
    </source>
</evidence>
<feature type="binding site" evidence="10">
    <location>
        <position position="260"/>
    </location>
    <ligand>
        <name>UDP-N-acetyl-alpha-D-glucosamine</name>
        <dbReference type="ChEBI" id="CHEBI:57705"/>
    </ligand>
</feature>
<dbReference type="PANTHER" id="PTHR21015">
    <property type="entry name" value="UDP-N-ACETYLGLUCOSAMINE--N-ACETYLMURAMYL-(PENTAPEPTIDE) PYROPHOSPHORYL-UNDECAPRENOL N-ACETYLGLUCOSAMINE TRANSFERASE 1"/>
    <property type="match status" value="1"/>
</dbReference>
<dbReference type="GO" id="GO:0071555">
    <property type="term" value="P:cell wall organization"/>
    <property type="evidence" value="ECO:0007669"/>
    <property type="project" value="UniProtKB-KW"/>
</dbReference>
<keyword evidence="6 10" id="KW-0573">Peptidoglycan synthesis</keyword>
<evidence type="ECO:0000256" key="2">
    <source>
        <dbReference type="ARBA" id="ARBA00022618"/>
    </source>
</evidence>
<evidence type="ECO:0000259" key="12">
    <source>
        <dbReference type="Pfam" id="PF04101"/>
    </source>
</evidence>
<feature type="binding site" evidence="10">
    <location>
        <position position="173"/>
    </location>
    <ligand>
        <name>UDP-N-acetyl-alpha-D-glucosamine</name>
        <dbReference type="ChEBI" id="CHEBI:57705"/>
    </ligand>
</feature>
<comment type="function">
    <text evidence="10">Cell wall formation. Catalyzes the transfer of a GlcNAc subunit on undecaprenyl-pyrophosphoryl-MurNAc-pentapeptide (lipid intermediate I) to form undecaprenyl-pyrophosphoryl-MurNAc-(pentapeptide)GlcNAc (lipid intermediate II).</text>
</comment>
<keyword evidence="7 10" id="KW-0472">Membrane</keyword>
<keyword evidence="9 10" id="KW-0961">Cell wall biogenesis/degradation</keyword>
<evidence type="ECO:0000259" key="11">
    <source>
        <dbReference type="Pfam" id="PF03033"/>
    </source>
</evidence>
<keyword evidence="3 10" id="KW-0328">Glycosyltransferase</keyword>
<feature type="binding site" evidence="10">
    <location>
        <position position="203"/>
    </location>
    <ligand>
        <name>UDP-N-acetyl-alpha-D-glucosamine</name>
        <dbReference type="ChEBI" id="CHEBI:57705"/>
    </ligand>
</feature>
<dbReference type="SUPFAM" id="SSF53756">
    <property type="entry name" value="UDP-Glycosyltransferase/glycogen phosphorylase"/>
    <property type="match status" value="1"/>
</dbReference>
<feature type="binding site" evidence="10">
    <location>
        <position position="305"/>
    </location>
    <ligand>
        <name>UDP-N-acetyl-alpha-D-glucosamine</name>
        <dbReference type="ChEBI" id="CHEBI:57705"/>
    </ligand>
</feature>
<evidence type="ECO:0000256" key="3">
    <source>
        <dbReference type="ARBA" id="ARBA00022676"/>
    </source>
</evidence>
<keyword evidence="4 10" id="KW-0808">Transferase</keyword>
<dbReference type="InterPro" id="IPR007235">
    <property type="entry name" value="Glyco_trans_28_C"/>
</dbReference>
<protein>
    <recommendedName>
        <fullName evidence="10">UDP-N-acetylglucosamine--N-acetylmuramyl-(pentapeptide) pyrophosphoryl-undecaprenol N-acetylglucosamine transferase</fullName>
        <ecNumber evidence="10">2.4.1.227</ecNumber>
    </recommendedName>
    <alternativeName>
        <fullName evidence="10">Undecaprenyl-PP-MurNAc-pentapeptide-UDPGlcNAc GlcNAc transferase</fullName>
    </alternativeName>
</protein>
<dbReference type="GO" id="GO:0005886">
    <property type="term" value="C:plasma membrane"/>
    <property type="evidence" value="ECO:0007669"/>
    <property type="project" value="UniProtKB-SubCell"/>
</dbReference>
<dbReference type="Proteomes" id="UP001055025">
    <property type="component" value="Unassembled WGS sequence"/>
</dbReference>
<comment type="caution">
    <text evidence="13">The sequence shown here is derived from an EMBL/GenBank/DDBJ whole genome shotgun (WGS) entry which is preliminary data.</text>
</comment>
<dbReference type="EMBL" id="BQKC01000001">
    <property type="protein sequence ID" value="GJM55499.1"/>
    <property type="molecule type" value="Genomic_DNA"/>
</dbReference>
<dbReference type="Pfam" id="PF03033">
    <property type="entry name" value="Glyco_transf_28"/>
    <property type="match status" value="1"/>
</dbReference>
<reference evidence="13" key="1">
    <citation type="journal article" date="2022" name="Int. J. Syst. Evol. Microbiol.">
        <title>Granulimonas faecalis gen. nov., sp. nov., and Leptogranulimonas caecicola gen. nov., sp. nov., novel lactate-producing Atopobiaceae bacteria isolated from mouse intestines, and an emended description of the family Atopobiaceae.</title>
        <authorList>
            <person name="Morinaga K."/>
            <person name="Kusada H."/>
            <person name="Sakamoto S."/>
            <person name="Murakami T."/>
            <person name="Toyoda A."/>
            <person name="Mori H."/>
            <person name="Meng X.Y."/>
            <person name="Takashino M."/>
            <person name="Murotomi K."/>
            <person name="Tamaki H."/>
        </authorList>
    </citation>
    <scope>NUCLEOTIDE SEQUENCE</scope>
    <source>
        <strain evidence="13">OPF53</strain>
    </source>
</reference>
<keyword evidence="5 10" id="KW-0133">Cell shape</keyword>
<comment type="caution">
    <text evidence="10">Lacks conserved residue(s) required for the propagation of feature annotation.</text>
</comment>
<keyword evidence="14" id="KW-1185">Reference proteome</keyword>
<evidence type="ECO:0000256" key="1">
    <source>
        <dbReference type="ARBA" id="ARBA00022475"/>
    </source>
</evidence>
<feature type="binding site" evidence="10">
    <location>
        <position position="127"/>
    </location>
    <ligand>
        <name>UDP-N-acetyl-alpha-D-glucosamine</name>
        <dbReference type="ChEBI" id="CHEBI:57705"/>
    </ligand>
</feature>
<keyword evidence="1 10" id="KW-1003">Cell membrane</keyword>
<dbReference type="InterPro" id="IPR006009">
    <property type="entry name" value="GlcNAc_MurG"/>
</dbReference>
<dbReference type="GO" id="GO:0005975">
    <property type="term" value="P:carbohydrate metabolic process"/>
    <property type="evidence" value="ECO:0007669"/>
    <property type="project" value="InterPro"/>
</dbReference>
<feature type="domain" description="Glycosyl transferase family 28 C-terminal" evidence="12">
    <location>
        <begin position="196"/>
        <end position="358"/>
    </location>
</feature>
<dbReference type="GO" id="GO:0008360">
    <property type="term" value="P:regulation of cell shape"/>
    <property type="evidence" value="ECO:0007669"/>
    <property type="project" value="UniProtKB-KW"/>
</dbReference>
<sequence>MGDSLNVVIAAGGTAGHINPALALAEELRDRGHRVTFFGQTAKLEGTLVPEAGFDFVPIEVRGFDRSRPWTAVSALVRTKMAERDVAVHFARTGAPDVAVGFGAYVEVPLLSWCAAHGVPVILHEQNSVPGLANKMLAPKAATVAVALPQAVRTLSGHAGAGTNVVVVGNPVRRSVIEGDGARGRASLGIPDDARVLLVFGGSLGAASVNDAMVALKDELLSRPDLHVVHSCGRDGYEATVEGLRLTDGEAARWHVVPYIADMGDMLAAADLVVSRAGASSIAEIAALAVPSVLVPYPHATADHQTTNAQFLVGAKAAVLVRDDELSDPSFQGLLTGLLDDRARLDAMRAAARGLAQDQAAARLADQTEKLGKQGR</sequence>
<keyword evidence="2 10" id="KW-0132">Cell division</keyword>
<evidence type="ECO:0000256" key="10">
    <source>
        <dbReference type="HAMAP-Rule" id="MF_00033"/>
    </source>
</evidence>
<organism evidence="13 14">
    <name type="scientific">Granulimonas faecalis</name>
    <dbReference type="NCBI Taxonomy" id="2894155"/>
    <lineage>
        <taxon>Bacteria</taxon>
        <taxon>Bacillati</taxon>
        <taxon>Actinomycetota</taxon>
        <taxon>Coriobacteriia</taxon>
        <taxon>Coriobacteriales</taxon>
        <taxon>Kribbibacteriaceae</taxon>
        <taxon>Granulimonas</taxon>
    </lineage>
</organism>
<dbReference type="EC" id="2.4.1.227" evidence="10"/>
<keyword evidence="8 10" id="KW-0131">Cell cycle</keyword>
<dbReference type="CDD" id="cd03785">
    <property type="entry name" value="GT28_MurG"/>
    <property type="match status" value="1"/>
</dbReference>
<feature type="binding site" evidence="10">
    <location>
        <begin position="14"/>
        <end position="16"/>
    </location>
    <ligand>
        <name>UDP-N-acetyl-alpha-D-glucosamine</name>
        <dbReference type="ChEBI" id="CHEBI:57705"/>
    </ligand>
</feature>
<comment type="catalytic activity">
    <reaction evidence="10">
        <text>di-trans,octa-cis-undecaprenyl diphospho-N-acetyl-alpha-D-muramoyl-L-alanyl-D-glutamyl-meso-2,6-diaminopimeloyl-D-alanyl-D-alanine + UDP-N-acetyl-alpha-D-glucosamine = di-trans,octa-cis-undecaprenyl diphospho-[N-acetyl-alpha-D-glucosaminyl-(1-&gt;4)]-N-acetyl-alpha-D-muramoyl-L-alanyl-D-glutamyl-meso-2,6-diaminopimeloyl-D-alanyl-D-alanine + UDP + H(+)</text>
        <dbReference type="Rhea" id="RHEA:31227"/>
        <dbReference type="ChEBI" id="CHEBI:15378"/>
        <dbReference type="ChEBI" id="CHEBI:57705"/>
        <dbReference type="ChEBI" id="CHEBI:58223"/>
        <dbReference type="ChEBI" id="CHEBI:61387"/>
        <dbReference type="ChEBI" id="CHEBI:61388"/>
        <dbReference type="EC" id="2.4.1.227"/>
    </reaction>
</comment>
<name>A0AAV5B412_9ACTN</name>
<dbReference type="RefSeq" id="WP_135977223.1">
    <property type="nucleotide sequence ID" value="NZ_BQKC01000001.1"/>
</dbReference>
<evidence type="ECO:0000313" key="14">
    <source>
        <dbReference type="Proteomes" id="UP001055025"/>
    </source>
</evidence>
<evidence type="ECO:0000256" key="4">
    <source>
        <dbReference type="ARBA" id="ARBA00022679"/>
    </source>
</evidence>
<gene>
    <name evidence="10 13" type="primary">murG</name>
    <name evidence="13" type="ORF">ATOP_11540</name>
</gene>
<dbReference type="InterPro" id="IPR004276">
    <property type="entry name" value="GlycoTrans_28_N"/>
</dbReference>
<evidence type="ECO:0000256" key="9">
    <source>
        <dbReference type="ARBA" id="ARBA00023316"/>
    </source>
</evidence>
<dbReference type="GO" id="GO:0009252">
    <property type="term" value="P:peptidoglycan biosynthetic process"/>
    <property type="evidence" value="ECO:0007669"/>
    <property type="project" value="UniProtKB-UniRule"/>
</dbReference>
<evidence type="ECO:0000256" key="8">
    <source>
        <dbReference type="ARBA" id="ARBA00023306"/>
    </source>
</evidence>
<comment type="subcellular location">
    <subcellularLocation>
        <location evidence="10">Cell membrane</location>
        <topology evidence="10">Peripheral membrane protein</topology>
        <orientation evidence="10">Cytoplasmic side</orientation>
    </subcellularLocation>
</comment>
<comment type="similarity">
    <text evidence="10">Belongs to the glycosyltransferase 28 family. MurG subfamily.</text>
</comment>
<dbReference type="PANTHER" id="PTHR21015:SF22">
    <property type="entry name" value="GLYCOSYLTRANSFERASE"/>
    <property type="match status" value="1"/>
</dbReference>
<dbReference type="AlphaFoldDB" id="A0AAV5B412"/>
<dbReference type="GO" id="GO:0050511">
    <property type="term" value="F:undecaprenyldiphospho-muramoylpentapeptide beta-N-acetylglucosaminyltransferase activity"/>
    <property type="evidence" value="ECO:0007669"/>
    <property type="project" value="UniProtKB-UniRule"/>
</dbReference>
<evidence type="ECO:0000256" key="6">
    <source>
        <dbReference type="ARBA" id="ARBA00022984"/>
    </source>
</evidence>
<dbReference type="HAMAP" id="MF_00033">
    <property type="entry name" value="MurG"/>
    <property type="match status" value="1"/>
</dbReference>